<feature type="domain" description="Malate synthase TIM barrel" evidence="10">
    <location>
        <begin position="170"/>
        <end position="403"/>
    </location>
</feature>
<dbReference type="SUPFAM" id="SSF51645">
    <property type="entry name" value="Malate synthase G"/>
    <property type="match status" value="1"/>
</dbReference>
<dbReference type="InterPro" id="IPR048355">
    <property type="entry name" value="MS_C"/>
</dbReference>
<dbReference type="GO" id="GO:0004474">
    <property type="term" value="F:malate synthase activity"/>
    <property type="evidence" value="ECO:0007669"/>
    <property type="project" value="UniProtKB-EC"/>
</dbReference>
<evidence type="ECO:0000256" key="5">
    <source>
        <dbReference type="ARBA" id="ARBA00022679"/>
    </source>
</evidence>
<dbReference type="NCBIfam" id="NF002825">
    <property type="entry name" value="PRK02999.1"/>
    <property type="match status" value="1"/>
</dbReference>
<feature type="domain" description="Malate synthase G alpha-beta insertion" evidence="11">
    <location>
        <begin position="2"/>
        <end position="68"/>
    </location>
</feature>
<dbReference type="PANTHER" id="PTHR42739">
    <property type="entry name" value="MALATE SYNTHASE G"/>
    <property type="match status" value="1"/>
</dbReference>
<dbReference type="EMBL" id="NSIT01000081">
    <property type="protein sequence ID" value="PJE79266.1"/>
    <property type="molecule type" value="Genomic_DNA"/>
</dbReference>
<dbReference type="PANTHER" id="PTHR42739:SF1">
    <property type="entry name" value="MALATE SYNTHASE G"/>
    <property type="match status" value="1"/>
</dbReference>
<reference evidence="13" key="1">
    <citation type="journal article" date="2017" name="Appl. Environ. Microbiol.">
        <title>Molecular characterization of an Endozoicomonas-like organism causing infection in king scallop Pecten maximus L.</title>
        <authorList>
            <person name="Cano I."/>
            <person name="van Aerle R."/>
            <person name="Ross S."/>
            <person name="Verner-Jeffreys D.W."/>
            <person name="Paley R.K."/>
            <person name="Rimmer G."/>
            <person name="Ryder D."/>
            <person name="Hooper P."/>
            <person name="Stone D."/>
            <person name="Feist S.W."/>
        </authorList>
    </citation>
    <scope>NUCLEOTIDE SEQUENCE</scope>
</reference>
<name>A0A2H9T7S0_9ZZZZ</name>
<feature type="domain" description="Malate synthase C-terminal" evidence="12">
    <location>
        <begin position="426"/>
        <end position="536"/>
    </location>
</feature>
<comment type="caution">
    <text evidence="13">The sequence shown here is derived from an EMBL/GenBank/DDBJ whole genome shotgun (WGS) entry which is preliminary data.</text>
</comment>
<evidence type="ECO:0000256" key="2">
    <source>
        <dbReference type="ARBA" id="ARBA00022435"/>
    </source>
</evidence>
<comment type="catalytic activity">
    <reaction evidence="9">
        <text>glyoxylate + acetyl-CoA + H2O = (S)-malate + CoA + H(+)</text>
        <dbReference type="Rhea" id="RHEA:18181"/>
        <dbReference type="ChEBI" id="CHEBI:15377"/>
        <dbReference type="ChEBI" id="CHEBI:15378"/>
        <dbReference type="ChEBI" id="CHEBI:15589"/>
        <dbReference type="ChEBI" id="CHEBI:36655"/>
        <dbReference type="ChEBI" id="CHEBI:57287"/>
        <dbReference type="ChEBI" id="CHEBI:57288"/>
        <dbReference type="EC" id="2.3.3.9"/>
    </reaction>
</comment>
<comment type="cofactor">
    <cofactor evidence="1">
        <name>Mg(2+)</name>
        <dbReference type="ChEBI" id="CHEBI:18420"/>
    </cofactor>
</comment>
<dbReference type="GO" id="GO:0006097">
    <property type="term" value="P:glyoxylate cycle"/>
    <property type="evidence" value="ECO:0007669"/>
    <property type="project" value="UniProtKB-KW"/>
</dbReference>
<dbReference type="Pfam" id="PF20658">
    <property type="entry name" value="MSG_insertion"/>
    <property type="match status" value="1"/>
</dbReference>
<dbReference type="Pfam" id="PF01274">
    <property type="entry name" value="MS_TIM-barrel"/>
    <property type="match status" value="1"/>
</dbReference>
<keyword evidence="6" id="KW-0479">Metal-binding</keyword>
<dbReference type="Gene3D" id="1.20.1220.12">
    <property type="entry name" value="Malate synthase, domain III"/>
    <property type="match status" value="1"/>
</dbReference>
<accession>A0A2H9T7S0</accession>
<keyword evidence="4" id="KW-0816">Tricarboxylic acid cycle</keyword>
<evidence type="ECO:0000256" key="1">
    <source>
        <dbReference type="ARBA" id="ARBA00001946"/>
    </source>
</evidence>
<evidence type="ECO:0000256" key="4">
    <source>
        <dbReference type="ARBA" id="ARBA00022532"/>
    </source>
</evidence>
<dbReference type="InterPro" id="IPR006253">
    <property type="entry name" value="Malate_synthG"/>
</dbReference>
<dbReference type="GO" id="GO:0009436">
    <property type="term" value="P:glyoxylate catabolic process"/>
    <property type="evidence" value="ECO:0007669"/>
    <property type="project" value="TreeGrafter"/>
</dbReference>
<evidence type="ECO:0000256" key="9">
    <source>
        <dbReference type="ARBA" id="ARBA00047918"/>
    </source>
</evidence>
<keyword evidence="5 13" id="KW-0808">Transferase</keyword>
<dbReference type="InterPro" id="IPR046363">
    <property type="entry name" value="MS_N_TIM-barrel_dom"/>
</dbReference>
<keyword evidence="13" id="KW-0012">Acyltransferase</keyword>
<dbReference type="Gene3D" id="3.20.20.360">
    <property type="entry name" value="Malate synthase, domain 3"/>
    <property type="match status" value="1"/>
</dbReference>
<dbReference type="EC" id="2.3.3.9" evidence="13"/>
<organism evidence="13">
    <name type="scientific">invertebrate metagenome</name>
    <dbReference type="NCBI Taxonomy" id="1711999"/>
    <lineage>
        <taxon>unclassified sequences</taxon>
        <taxon>metagenomes</taxon>
        <taxon>organismal metagenomes</taxon>
    </lineage>
</organism>
<evidence type="ECO:0000259" key="10">
    <source>
        <dbReference type="Pfam" id="PF01274"/>
    </source>
</evidence>
<evidence type="ECO:0000259" key="11">
    <source>
        <dbReference type="Pfam" id="PF20658"/>
    </source>
</evidence>
<dbReference type="GO" id="GO:0006099">
    <property type="term" value="P:tricarboxylic acid cycle"/>
    <property type="evidence" value="ECO:0007669"/>
    <property type="project" value="UniProtKB-KW"/>
</dbReference>
<dbReference type="InterPro" id="IPR044856">
    <property type="entry name" value="Malate_synth_C_sf"/>
</dbReference>
<protein>
    <submittedName>
        <fullName evidence="13">Malate synthase G</fullName>
        <ecNumber evidence="13">2.3.3.9</ecNumber>
    </submittedName>
</protein>
<evidence type="ECO:0000256" key="6">
    <source>
        <dbReference type="ARBA" id="ARBA00022723"/>
    </source>
</evidence>
<gene>
    <name evidence="13" type="primary">glcB</name>
    <name evidence="13" type="ORF">CI610_01756</name>
</gene>
<dbReference type="InterPro" id="IPR011076">
    <property type="entry name" value="Malate_synth_sf"/>
</dbReference>
<dbReference type="GO" id="GO:0000287">
    <property type="term" value="F:magnesium ion binding"/>
    <property type="evidence" value="ECO:0007669"/>
    <property type="project" value="TreeGrafter"/>
</dbReference>
<proteinExistence type="predicted"/>
<keyword evidence="7" id="KW-0460">Magnesium</keyword>
<dbReference type="InterPro" id="IPR001465">
    <property type="entry name" value="Malate_synthase_TIM"/>
</dbReference>
<keyword evidence="8" id="KW-0558">Oxidation</keyword>
<dbReference type="GO" id="GO:0005829">
    <property type="term" value="C:cytosol"/>
    <property type="evidence" value="ECO:0007669"/>
    <property type="project" value="TreeGrafter"/>
</dbReference>
<evidence type="ECO:0000256" key="7">
    <source>
        <dbReference type="ARBA" id="ARBA00022842"/>
    </source>
</evidence>
<evidence type="ECO:0000256" key="8">
    <source>
        <dbReference type="ARBA" id="ARBA00023097"/>
    </source>
</evidence>
<keyword evidence="2" id="KW-0329">Glyoxylate bypass</keyword>
<keyword evidence="3" id="KW-0963">Cytoplasm</keyword>
<evidence type="ECO:0000256" key="3">
    <source>
        <dbReference type="ARBA" id="ARBA00022490"/>
    </source>
</evidence>
<evidence type="ECO:0000259" key="12">
    <source>
        <dbReference type="Pfam" id="PF20659"/>
    </source>
</evidence>
<sequence>MIKWCRDFLDQTAPLIQGSHHQASHYAIKEGTLAVTLDNHVITALKEPEKLIGFQGEKASPETILLKNNGLHIEIQRNKNSSVGQSDYAGISDIVIEAALTTIMDCEDSVAAVDVEDKVLVYRNWLGLIKGELNASFIKKGKHITRCMNSDRHYQTATGSKLTLPGRSLMLIRNVGHLMTTDAVLDCHHQEIPEGILDGFFTALIASHDRKKNNLCRNSRTGSIYIVKPKMHGPEEVAFTCDFFHCLEQMLNLPEKTIKLGIMDEERRTSINLKACIHQARDRVIFINTGFLDRTGDEIHTSIKAGPVVPKNKMKNTSWIQAYEKRNVEIGLKSGFTGKAQIGKGMWPMPDRMADMLDVKIEHLLSGANTAWVPSPTAAALHALHYHKINVVNKQKGLIAAKIHTPVDELLSIPLQKNIARLTPETIQNELENNAQGILGYVVRWVNQGIGCSKVPDINNIGLMEDRATLRISSQHMANWLYHGICTEQQIMDTLKKMARVVDQQNVSDPDYVSMAPDFNQSVAFQTACDLIFKGQTQPNGYTEPLLHQARRKVKKLQQIK</sequence>
<dbReference type="Pfam" id="PF20659">
    <property type="entry name" value="MS_C"/>
    <property type="match status" value="1"/>
</dbReference>
<dbReference type="AlphaFoldDB" id="A0A2H9T7S0"/>
<dbReference type="InterPro" id="IPR048357">
    <property type="entry name" value="MSG_insertion"/>
</dbReference>
<evidence type="ECO:0000313" key="13">
    <source>
        <dbReference type="EMBL" id="PJE79266.1"/>
    </source>
</evidence>